<dbReference type="PROSITE" id="PS00028">
    <property type="entry name" value="ZINC_FINGER_C2H2_1"/>
    <property type="match status" value="1"/>
</dbReference>
<evidence type="ECO:0000313" key="2">
    <source>
        <dbReference type="EMBL" id="KAK5634162.1"/>
    </source>
</evidence>
<dbReference type="AlphaFoldDB" id="A0AAN7Z984"/>
<gene>
    <name evidence="2" type="ORF">RRF57_009876</name>
</gene>
<sequence>MSQTMIFYARRRCRDFDPTNSAEIGPFSCNQPGVKSSACLHYQRRRQLIGCVTPNTTSASQFLKQLQFKVRSSLLLDFVIALEWIPHKGDGLADIKALERIADKELLGQLYEPNAAGAFICPYCDRSYKTSGAARLHFQQHNGPFFLCLVPECPANVGEFRIGKSDLYVHMKTHKKGGHLSHIKAPPARPNAEEYWQRTPQETARFITQLLAQHPNVQFDQDSTLTRQTGDSATEVNAWYLELKQQATARAKSGNIRTTHISAETQARVLLYNLGQVKKDKCVIIATRANCLHRQPGLLSKLNFAFTRWGRMCLGPRPSNREWVTERCPRNARIEWTTAEAKLTNNGRFMDFGVRCIECA</sequence>
<dbReference type="EMBL" id="JAWHQM010000038">
    <property type="protein sequence ID" value="KAK5634162.1"/>
    <property type="molecule type" value="Genomic_DNA"/>
</dbReference>
<dbReference type="Proteomes" id="UP001305414">
    <property type="component" value="Unassembled WGS sequence"/>
</dbReference>
<protein>
    <recommendedName>
        <fullName evidence="1">C2H2-type domain-containing protein</fullName>
    </recommendedName>
</protein>
<reference evidence="2 3" key="1">
    <citation type="submission" date="2023-10" db="EMBL/GenBank/DDBJ databases">
        <title>Draft genome sequence of Xylaria bambusicola isolate GMP-LS, the root and basal stem rot pathogen of sugarcane in Indonesia.</title>
        <authorList>
            <person name="Selvaraj P."/>
            <person name="Muralishankar V."/>
            <person name="Muruganantham S."/>
            <person name="Sp S."/>
            <person name="Haryani S."/>
            <person name="Lau K.J.X."/>
            <person name="Naqvi N.I."/>
        </authorList>
    </citation>
    <scope>NUCLEOTIDE SEQUENCE [LARGE SCALE GENOMIC DNA]</scope>
    <source>
        <strain evidence="2">GMP-LS</strain>
    </source>
</reference>
<name>A0AAN7Z984_9PEZI</name>
<proteinExistence type="predicted"/>
<evidence type="ECO:0000259" key="1">
    <source>
        <dbReference type="PROSITE" id="PS00028"/>
    </source>
</evidence>
<keyword evidence="3" id="KW-1185">Reference proteome</keyword>
<feature type="domain" description="C2H2-type" evidence="1">
    <location>
        <begin position="121"/>
        <end position="141"/>
    </location>
</feature>
<comment type="caution">
    <text evidence="2">The sequence shown here is derived from an EMBL/GenBank/DDBJ whole genome shotgun (WGS) entry which is preliminary data.</text>
</comment>
<dbReference type="InterPro" id="IPR013087">
    <property type="entry name" value="Znf_C2H2_type"/>
</dbReference>
<organism evidence="2 3">
    <name type="scientific">Xylaria bambusicola</name>
    <dbReference type="NCBI Taxonomy" id="326684"/>
    <lineage>
        <taxon>Eukaryota</taxon>
        <taxon>Fungi</taxon>
        <taxon>Dikarya</taxon>
        <taxon>Ascomycota</taxon>
        <taxon>Pezizomycotina</taxon>
        <taxon>Sordariomycetes</taxon>
        <taxon>Xylariomycetidae</taxon>
        <taxon>Xylariales</taxon>
        <taxon>Xylariaceae</taxon>
        <taxon>Xylaria</taxon>
    </lineage>
</organism>
<accession>A0AAN7Z984</accession>
<evidence type="ECO:0000313" key="3">
    <source>
        <dbReference type="Proteomes" id="UP001305414"/>
    </source>
</evidence>